<evidence type="ECO:0000259" key="4">
    <source>
        <dbReference type="Pfam" id="PF17162"/>
    </source>
</evidence>
<feature type="domain" description="DUF5118" evidence="4">
    <location>
        <begin position="54"/>
        <end position="92"/>
    </location>
</feature>
<feature type="chain" id="PRO_5045719172" evidence="1">
    <location>
        <begin position="26"/>
        <end position="865"/>
    </location>
</feature>
<dbReference type="GO" id="GO:0008237">
    <property type="term" value="F:metallopeptidase activity"/>
    <property type="evidence" value="ECO:0007669"/>
    <property type="project" value="UniProtKB-KW"/>
</dbReference>
<evidence type="ECO:0000259" key="2">
    <source>
        <dbReference type="Pfam" id="PF16313"/>
    </source>
</evidence>
<proteinExistence type="predicted"/>
<organism evidence="5 6">
    <name type="scientific">Chryseolinea lacunae</name>
    <dbReference type="NCBI Taxonomy" id="2801331"/>
    <lineage>
        <taxon>Bacteria</taxon>
        <taxon>Pseudomonadati</taxon>
        <taxon>Bacteroidota</taxon>
        <taxon>Cytophagia</taxon>
        <taxon>Cytophagales</taxon>
        <taxon>Fulvivirgaceae</taxon>
        <taxon>Chryseolinea</taxon>
    </lineage>
</organism>
<dbReference type="Proteomes" id="UP000613030">
    <property type="component" value="Unassembled WGS sequence"/>
</dbReference>
<evidence type="ECO:0000256" key="1">
    <source>
        <dbReference type="SAM" id="SignalP"/>
    </source>
</evidence>
<evidence type="ECO:0000259" key="3">
    <source>
        <dbReference type="Pfam" id="PF17148"/>
    </source>
</evidence>
<dbReference type="Pfam" id="PF17162">
    <property type="entry name" value="DUF5118"/>
    <property type="match status" value="1"/>
</dbReference>
<dbReference type="Pfam" id="PF16313">
    <property type="entry name" value="DUF4953"/>
    <property type="match status" value="1"/>
</dbReference>
<keyword evidence="5" id="KW-0378">Hydrolase</keyword>
<reference evidence="5 6" key="1">
    <citation type="submission" date="2021-01" db="EMBL/GenBank/DDBJ databases">
        <title>Chryseolinea sp. Jin1 Genome sequencing and assembly.</title>
        <authorList>
            <person name="Kim I."/>
        </authorList>
    </citation>
    <scope>NUCLEOTIDE SEQUENCE [LARGE SCALE GENOMIC DNA]</scope>
    <source>
        <strain evidence="5 6">Jin1</strain>
    </source>
</reference>
<dbReference type="InterPro" id="IPR033428">
    <property type="entry name" value="DUF5118"/>
</dbReference>
<feature type="signal peptide" evidence="1">
    <location>
        <begin position="1"/>
        <end position="25"/>
    </location>
</feature>
<dbReference type="PANTHER" id="PTHR38478">
    <property type="entry name" value="PEPTIDASE M1A AND M12B"/>
    <property type="match status" value="1"/>
</dbReference>
<dbReference type="InterPro" id="IPR024079">
    <property type="entry name" value="MetalloPept_cat_dom_sf"/>
</dbReference>
<protein>
    <submittedName>
        <fullName evidence="5">Zinc-dependent metalloprotease</fullName>
    </submittedName>
</protein>
<dbReference type="InterPro" id="IPR033413">
    <property type="entry name" value="DUF5117"/>
</dbReference>
<keyword evidence="5" id="KW-0645">Protease</keyword>
<dbReference type="InterPro" id="IPR032534">
    <property type="entry name" value="EcxA_zinc-bd"/>
</dbReference>
<dbReference type="InterPro" id="IPR034032">
    <property type="entry name" value="Zn_MMP-like_bac"/>
</dbReference>
<comment type="caution">
    <text evidence="5">The sequence shown here is derived from an EMBL/GenBank/DDBJ whole genome shotgun (WGS) entry which is preliminary data.</text>
</comment>
<keyword evidence="1" id="KW-0732">Signal</keyword>
<feature type="domain" description="DUF5117" evidence="3">
    <location>
        <begin position="121"/>
        <end position="306"/>
    </location>
</feature>
<dbReference type="Pfam" id="PF17148">
    <property type="entry name" value="DUF5117"/>
    <property type="match status" value="1"/>
</dbReference>
<keyword evidence="6" id="KW-1185">Reference proteome</keyword>
<name>A0ABS1KJW1_9BACT</name>
<gene>
    <name evidence="5" type="ORF">JI741_00860</name>
</gene>
<dbReference type="Gene3D" id="3.40.390.10">
    <property type="entry name" value="Collagenase (Catalytic Domain)"/>
    <property type="match status" value="1"/>
</dbReference>
<sequence length="865" mass="96842">MRLKDFLRAMFLFGIACAVVPVAQAQPKSKPSKEVAKVDKNSDEEKKDEVKRIEDIAKKSKKYPGLFTVYQDTTDGKVYLEVTKAQLGKEFIHFSQGVDAPAAGSYMFRGAYGYGKIFTITKRFDKLEVALQNTQYYFSPDNALSRAAEANINVPIIYSEKIAAVSKDNSSFLMEADKLFLAEAFEQVKPSPDPEEKPGQQFKLGSLSKEKSKFVAIKNYPQNSDFIAELVFEDPYPMNYGNPSLTDPRFVSIRIRNSLIAVPQNDFKPRFDDARVGFFSEQVTDMTSAKATPYRDPIDRWFLKKKDPSAALSEPVEPIVWWIENTTPKEIRQHVRDDVLEWNKAFEKAGFKNAVVVKEQPDNADWDAGDIRYNVIRWTSSPTPQFGGYGPSFVNPRTGQILGSDVMLEYVFITNRLREGQLFETAAMDFLQDDAAKGGGRYCTFASHLQRSVMLGKQVINALDRGAAEENELLKQSIYMLTLHEVGHTLGLNHNMKASNLHDPVKINDEKLGRETGLTGSVMDYSNVNVALDPKQQGLYYDVIPGPYDHWAIQFGYGEFGAGEEQKALAELLSKSADHALLFGNDADDMRTAGRGIDPRVMIDDMSSDPLAYSVDRLKLVTLTLPKLKEKFAKPGESYQGVRNAYLVLTSEIGIGLRVVSRQIGGVYVDRSVVGQPGASAPFAAVNYQKQKDAMTFLNRYGFSPDALKGTSELYAMLQVQRRGFNLFGANEDPKIHDRILAVQRDVLDHLLHQNTLQRIVDSELYGNTYKLSEVITDLTDAIFKDDLGKSVSSARQNLQTEYVNRLTSIQAINSSYSHVAKAEAFSELTRIKTSLAKTASPDAATKAHRQYVVHLIDEVTDTRK</sequence>
<dbReference type="EMBL" id="JAERRB010000001">
    <property type="protein sequence ID" value="MBL0739740.1"/>
    <property type="molecule type" value="Genomic_DNA"/>
</dbReference>
<keyword evidence="5" id="KW-0482">Metalloprotease</keyword>
<dbReference type="RefSeq" id="WP_202006711.1">
    <property type="nucleotide sequence ID" value="NZ_JAERRB010000001.1"/>
</dbReference>
<feature type="domain" description="EcxA zinc-binding" evidence="2">
    <location>
        <begin position="469"/>
        <end position="787"/>
    </location>
</feature>
<dbReference type="PANTHER" id="PTHR38478:SF1">
    <property type="entry name" value="ZINC DEPENDENT METALLOPROTEASE DOMAIN LIPOPROTEIN"/>
    <property type="match status" value="1"/>
</dbReference>
<dbReference type="SUPFAM" id="SSF55486">
    <property type="entry name" value="Metalloproteases ('zincins'), catalytic domain"/>
    <property type="match status" value="1"/>
</dbReference>
<accession>A0ABS1KJW1</accession>
<dbReference type="CDD" id="cd04276">
    <property type="entry name" value="ZnMc_MMP_like_2"/>
    <property type="match status" value="1"/>
</dbReference>
<evidence type="ECO:0000313" key="5">
    <source>
        <dbReference type="EMBL" id="MBL0739740.1"/>
    </source>
</evidence>
<evidence type="ECO:0000313" key="6">
    <source>
        <dbReference type="Proteomes" id="UP000613030"/>
    </source>
</evidence>